<dbReference type="GO" id="GO:0005737">
    <property type="term" value="C:cytoplasm"/>
    <property type="evidence" value="ECO:0007669"/>
    <property type="project" value="TreeGrafter"/>
</dbReference>
<dbReference type="GO" id="GO:0006382">
    <property type="term" value="P:adenosine to inosine editing"/>
    <property type="evidence" value="ECO:0007669"/>
    <property type="project" value="TreeGrafter"/>
</dbReference>
<feature type="region of interest" description="Disordered" evidence="1">
    <location>
        <begin position="53"/>
        <end position="82"/>
    </location>
</feature>
<dbReference type="Pfam" id="PF02137">
    <property type="entry name" value="A_deamin"/>
    <property type="match status" value="1"/>
</dbReference>
<keyword evidence="4" id="KW-1185">Reference proteome</keyword>
<evidence type="ECO:0000313" key="4">
    <source>
        <dbReference type="Proteomes" id="UP001153269"/>
    </source>
</evidence>
<dbReference type="EMBL" id="CADEAL010004034">
    <property type="protein sequence ID" value="CAB1449952.1"/>
    <property type="molecule type" value="Genomic_DNA"/>
</dbReference>
<dbReference type="PANTHER" id="PTHR10910:SF17">
    <property type="entry name" value="DOUBLE-STRANDED RNA-SPECIFIC EDITASE B2"/>
    <property type="match status" value="1"/>
</dbReference>
<dbReference type="GO" id="GO:0003726">
    <property type="term" value="F:double-stranded RNA adenosine deaminase activity"/>
    <property type="evidence" value="ECO:0007669"/>
    <property type="project" value="TreeGrafter"/>
</dbReference>
<accession>A0A9N7VID4</accession>
<dbReference type="SMART" id="SM00552">
    <property type="entry name" value="ADEAMc"/>
    <property type="match status" value="1"/>
</dbReference>
<protein>
    <recommendedName>
        <fullName evidence="2">A to I editase domain-containing protein</fullName>
    </recommendedName>
</protein>
<proteinExistence type="predicted"/>
<dbReference type="PANTHER" id="PTHR10910">
    <property type="entry name" value="EUKARYOTE SPECIFIC DSRNA BINDING PROTEIN"/>
    <property type="match status" value="1"/>
</dbReference>
<sequence>MNGVGEKREGRMDWGGGGPLFKEVRLHKRGEMGNKRLGALLPWQAIHPGSEVLQKRKSESGRGVSKPHINSPAVSGPGLSSAEYQQPGKASCLSVNWTMGDTQLEVVSTATGRRRESGTPSRLCKHALFTRWSRLYRKLGIHVSGSTDDQLLYCEAKMAARPYQTVKQQWFRSLQETGLGTWVKKPPEQEQFLLASKMTLCSSPTSCFTTFIPRSFNPETPTPSPPSFTRIERKVGGTGPTKKKRPTIIV</sequence>
<dbReference type="PROSITE" id="PS50141">
    <property type="entry name" value="A_DEAMIN_EDITASE"/>
    <property type="match status" value="1"/>
</dbReference>
<comment type="caution">
    <text evidence="3">The sequence shown here is derived from an EMBL/GenBank/DDBJ whole genome shotgun (WGS) entry which is preliminary data.</text>
</comment>
<name>A0A9N7VID4_PLEPL</name>
<organism evidence="3 4">
    <name type="scientific">Pleuronectes platessa</name>
    <name type="common">European plaice</name>
    <dbReference type="NCBI Taxonomy" id="8262"/>
    <lineage>
        <taxon>Eukaryota</taxon>
        <taxon>Metazoa</taxon>
        <taxon>Chordata</taxon>
        <taxon>Craniata</taxon>
        <taxon>Vertebrata</taxon>
        <taxon>Euteleostomi</taxon>
        <taxon>Actinopterygii</taxon>
        <taxon>Neopterygii</taxon>
        <taxon>Teleostei</taxon>
        <taxon>Neoteleostei</taxon>
        <taxon>Acanthomorphata</taxon>
        <taxon>Carangaria</taxon>
        <taxon>Pleuronectiformes</taxon>
        <taxon>Pleuronectoidei</taxon>
        <taxon>Pleuronectidae</taxon>
        <taxon>Pleuronectes</taxon>
    </lineage>
</organism>
<reference evidence="3" key="1">
    <citation type="submission" date="2020-03" db="EMBL/GenBank/DDBJ databases">
        <authorList>
            <person name="Weist P."/>
        </authorList>
    </citation>
    <scope>NUCLEOTIDE SEQUENCE</scope>
</reference>
<feature type="region of interest" description="Disordered" evidence="1">
    <location>
        <begin position="216"/>
        <end position="250"/>
    </location>
</feature>
<evidence type="ECO:0000256" key="1">
    <source>
        <dbReference type="SAM" id="MobiDB-lite"/>
    </source>
</evidence>
<evidence type="ECO:0000259" key="2">
    <source>
        <dbReference type="PROSITE" id="PS50141"/>
    </source>
</evidence>
<dbReference type="AlphaFoldDB" id="A0A9N7VID4"/>
<dbReference type="GO" id="GO:0003725">
    <property type="term" value="F:double-stranded RNA binding"/>
    <property type="evidence" value="ECO:0007669"/>
    <property type="project" value="TreeGrafter"/>
</dbReference>
<evidence type="ECO:0000313" key="3">
    <source>
        <dbReference type="EMBL" id="CAB1449952.1"/>
    </source>
</evidence>
<dbReference type="InterPro" id="IPR002466">
    <property type="entry name" value="A_deamin"/>
</dbReference>
<dbReference type="Proteomes" id="UP001153269">
    <property type="component" value="Unassembled WGS sequence"/>
</dbReference>
<gene>
    <name evidence="3" type="ORF">PLEPLA_LOCUS37638</name>
</gene>
<feature type="compositionally biased region" description="Basic residues" evidence="1">
    <location>
        <begin position="241"/>
        <end position="250"/>
    </location>
</feature>
<dbReference type="GO" id="GO:0005730">
    <property type="term" value="C:nucleolus"/>
    <property type="evidence" value="ECO:0007669"/>
    <property type="project" value="TreeGrafter"/>
</dbReference>
<dbReference type="GO" id="GO:0006396">
    <property type="term" value="P:RNA processing"/>
    <property type="evidence" value="ECO:0007669"/>
    <property type="project" value="InterPro"/>
</dbReference>
<dbReference type="GO" id="GO:0008251">
    <property type="term" value="F:tRNA-specific adenosine deaminase activity"/>
    <property type="evidence" value="ECO:0007669"/>
    <property type="project" value="TreeGrafter"/>
</dbReference>
<feature type="domain" description="A to I editase" evidence="2">
    <location>
        <begin position="68"/>
        <end position="192"/>
    </location>
</feature>